<evidence type="ECO:0000313" key="1">
    <source>
        <dbReference type="EMBL" id="PIW07759.1"/>
    </source>
</evidence>
<dbReference type="AlphaFoldDB" id="A0A2M7FP65"/>
<dbReference type="SUPFAM" id="SSF69754">
    <property type="entry name" value="Ribosome binding protein Y (YfiA homologue)"/>
    <property type="match status" value="1"/>
</dbReference>
<evidence type="ECO:0008006" key="3">
    <source>
        <dbReference type="Google" id="ProtNLM"/>
    </source>
</evidence>
<organism evidence="1 2">
    <name type="scientific">Candidatus Collierbacteria bacterium CG17_big_fil_post_rev_8_21_14_2_50_45_7</name>
    <dbReference type="NCBI Taxonomy" id="1974536"/>
    <lineage>
        <taxon>Bacteria</taxon>
        <taxon>Candidatus Collieribacteriota</taxon>
    </lineage>
</organism>
<reference evidence="2" key="1">
    <citation type="submission" date="2017-09" db="EMBL/GenBank/DDBJ databases">
        <title>Depth-based differentiation of microbial function through sediment-hosted aquifers and enrichment of novel symbionts in the deep terrestrial subsurface.</title>
        <authorList>
            <person name="Probst A.J."/>
            <person name="Ladd B."/>
            <person name="Jarett J.K."/>
            <person name="Geller-Mcgrath D.E."/>
            <person name="Sieber C.M.K."/>
            <person name="Emerson J.B."/>
            <person name="Anantharaman K."/>
            <person name="Thomas B.C."/>
            <person name="Malmstrom R."/>
            <person name="Stieglmeier M."/>
            <person name="Klingl A."/>
            <person name="Woyke T."/>
            <person name="Ryan C.M."/>
            <person name="Banfield J.F."/>
        </authorList>
    </citation>
    <scope>NUCLEOTIDE SEQUENCE [LARGE SCALE GENOMIC DNA]</scope>
</reference>
<dbReference type="InterPro" id="IPR036567">
    <property type="entry name" value="RHF-like"/>
</dbReference>
<name>A0A2M7FP65_9BACT</name>
<sequence length="103" mass="11851">MKWQMMFDKVSTSGDIKEKISKKFSGIETYLGRMKTKVGSGFVTLAKGERWGYKVKAMFRVPGREIVAEGKSETLLSAIDEAYDKTSREVKSYTEKLKEKRKR</sequence>
<dbReference type="Proteomes" id="UP000230556">
    <property type="component" value="Unassembled WGS sequence"/>
</dbReference>
<dbReference type="Gene3D" id="3.30.160.100">
    <property type="entry name" value="Ribosome hibernation promotion factor-like"/>
    <property type="match status" value="1"/>
</dbReference>
<accession>A0A2M7FP65</accession>
<gene>
    <name evidence="1" type="ORF">COW38_02285</name>
</gene>
<proteinExistence type="predicted"/>
<evidence type="ECO:0000313" key="2">
    <source>
        <dbReference type="Proteomes" id="UP000230556"/>
    </source>
</evidence>
<dbReference type="InterPro" id="IPR003489">
    <property type="entry name" value="RHF/RaiA"/>
</dbReference>
<protein>
    <recommendedName>
        <fullName evidence="3">Ribosomal subunit interface protein</fullName>
    </recommendedName>
</protein>
<dbReference type="EMBL" id="PFFO01000102">
    <property type="protein sequence ID" value="PIW07759.1"/>
    <property type="molecule type" value="Genomic_DNA"/>
</dbReference>
<comment type="caution">
    <text evidence="1">The sequence shown here is derived from an EMBL/GenBank/DDBJ whole genome shotgun (WGS) entry which is preliminary data.</text>
</comment>
<dbReference type="Pfam" id="PF02482">
    <property type="entry name" value="Ribosomal_S30AE"/>
    <property type="match status" value="1"/>
</dbReference>